<dbReference type="GO" id="GO:0008616">
    <property type="term" value="P:tRNA queuosine(34) biosynthetic process"/>
    <property type="evidence" value="ECO:0007669"/>
    <property type="project" value="UniProtKB-UniRule"/>
</dbReference>
<keyword evidence="3 4" id="KW-0819">tRNA processing</keyword>
<dbReference type="HAMAP" id="MF_00168">
    <property type="entry name" value="Q_tRNA_Tgt"/>
    <property type="match status" value="1"/>
</dbReference>
<evidence type="ECO:0000256" key="1">
    <source>
        <dbReference type="ARBA" id="ARBA00022676"/>
    </source>
</evidence>
<dbReference type="Gene3D" id="3.20.20.105">
    <property type="entry name" value="Queuine tRNA-ribosyltransferase-like"/>
    <property type="match status" value="1"/>
</dbReference>
<keyword evidence="4" id="KW-0671">Queuosine biosynthesis</keyword>
<name>A0A1F6AY41_9BACT</name>
<feature type="binding site" evidence="4">
    <location>
        <begin position="92"/>
        <end position="96"/>
    </location>
    <ligand>
        <name>substrate</name>
    </ligand>
</feature>
<dbReference type="InterPro" id="IPR036511">
    <property type="entry name" value="TGT-like_sf"/>
</dbReference>
<keyword evidence="2 4" id="KW-0808">Transferase</keyword>
<dbReference type="GO" id="GO:0008479">
    <property type="term" value="F:tRNA-guanosine(34) queuine transglycosylase activity"/>
    <property type="evidence" value="ECO:0007669"/>
    <property type="project" value="UniProtKB-UniRule"/>
</dbReference>
<evidence type="ECO:0000256" key="4">
    <source>
        <dbReference type="HAMAP-Rule" id="MF_00168"/>
    </source>
</evidence>
<comment type="caution">
    <text evidence="4">Lacks conserved residue(s) required for the propagation of feature annotation.</text>
</comment>
<dbReference type="Proteomes" id="UP000178461">
    <property type="component" value="Unassembled WGS sequence"/>
</dbReference>
<accession>A0A1F6AY41</accession>
<dbReference type="AlphaFoldDB" id="A0A1F6AY41"/>
<feature type="binding site" evidence="4">
    <location>
        <position position="209"/>
    </location>
    <ligand>
        <name>substrate</name>
    </ligand>
</feature>
<gene>
    <name evidence="4" type="primary">tgt</name>
    <name evidence="6" type="ORF">A2971_00915</name>
</gene>
<feature type="region of interest" description="RNA binding" evidence="4">
    <location>
        <begin position="267"/>
        <end position="273"/>
    </location>
</feature>
<feature type="binding site" evidence="4">
    <location>
        <position position="236"/>
    </location>
    <ligand>
        <name>substrate</name>
    </ligand>
</feature>
<dbReference type="PANTHER" id="PTHR46499:SF1">
    <property type="entry name" value="QUEUINE TRNA-RIBOSYLTRANSFERASE"/>
    <property type="match status" value="1"/>
</dbReference>
<dbReference type="EMBL" id="MFJW01000019">
    <property type="protein sequence ID" value="OGG29586.1"/>
    <property type="molecule type" value="Genomic_DNA"/>
</dbReference>
<evidence type="ECO:0000313" key="7">
    <source>
        <dbReference type="Proteomes" id="UP000178461"/>
    </source>
</evidence>
<evidence type="ECO:0000313" key="6">
    <source>
        <dbReference type="EMBL" id="OGG29586.1"/>
    </source>
</evidence>
<comment type="catalytic activity">
    <reaction evidence="4">
        <text>7-aminomethyl-7-carbaguanine + guanosine(34) in tRNA = 7-aminomethyl-7-carbaguanosine(34) in tRNA + guanine</text>
        <dbReference type="Rhea" id="RHEA:24104"/>
        <dbReference type="Rhea" id="RHEA-COMP:10341"/>
        <dbReference type="Rhea" id="RHEA-COMP:10342"/>
        <dbReference type="ChEBI" id="CHEBI:16235"/>
        <dbReference type="ChEBI" id="CHEBI:58703"/>
        <dbReference type="ChEBI" id="CHEBI:74269"/>
        <dbReference type="ChEBI" id="CHEBI:82833"/>
        <dbReference type="EC" id="2.4.2.29"/>
    </reaction>
</comment>
<sequence length="375" mass="42118">MFRFKVLHKDKKTNARVGEIVTPHGVIRTPAFVPVGTQATVKSLTPEELDTLGVQLFFVNTYHMYLRPGIEVIEKLGGLHKFMGWKGPVITDSGGFQVFSLGAKKSDDGVEFRSHWDGTSHVFTPEKSIEIQKKLGADIILAFDDCTPYPVTHGQARRSLSRTHAWATRSLDAHLSFRPKSRNPEGKTWIPGQARDDKTNYQALYGSIQGSVYEDLRKESAEFIGAMDFDGIAIGGVAVGESKKEMVDVLDWVGPILPDKKPRHLLGVGEIDDIFALVERGIDTFDCVQPTRLARMGKLMGKPAIDITKKQYARDLTPIEGGFSRAYLHHLFRVHELLGYRLATIHNLHFVHRLVDDIRESITKGSFLELKDEWI</sequence>
<protein>
    <recommendedName>
        <fullName evidence="4">Queuine tRNA-ribosyltransferase</fullName>
        <ecNumber evidence="4">2.4.2.29</ecNumber>
    </recommendedName>
    <alternativeName>
        <fullName evidence="4">Guanine insertion enzyme</fullName>
    </alternativeName>
    <alternativeName>
        <fullName evidence="4">tRNA-guanine transglycosylase</fullName>
    </alternativeName>
</protein>
<feature type="domain" description="tRNA-guanine(15) transglycosylase-like" evidence="5">
    <location>
        <begin position="13"/>
        <end position="374"/>
    </location>
</feature>
<comment type="pathway">
    <text evidence="4">tRNA modification; tRNA-queuosine biosynthesis.</text>
</comment>
<dbReference type="NCBIfam" id="TIGR00449">
    <property type="entry name" value="tgt_general"/>
    <property type="match status" value="2"/>
</dbReference>
<dbReference type="InterPro" id="IPR050076">
    <property type="entry name" value="ArchSynthase1/Queuine_TRR"/>
</dbReference>
<feature type="active site" description="Nucleophile" evidence="4">
    <location>
        <position position="286"/>
    </location>
</feature>
<proteinExistence type="inferred from homology"/>
<keyword evidence="1 4" id="KW-0328">Glycosyltransferase</keyword>
<comment type="subunit">
    <text evidence="4">Homodimer. Within each dimer, one monomer is responsible for RNA recognition and catalysis, while the other monomer binds to the replacement base PreQ1.</text>
</comment>
<dbReference type="Pfam" id="PF01702">
    <property type="entry name" value="TGT"/>
    <property type="match status" value="1"/>
</dbReference>
<dbReference type="SUPFAM" id="SSF51713">
    <property type="entry name" value="tRNA-guanine transglycosylase"/>
    <property type="match status" value="1"/>
</dbReference>
<dbReference type="InterPro" id="IPR002616">
    <property type="entry name" value="tRNA_ribo_trans-like"/>
</dbReference>
<feature type="region of interest" description="RNA binding; important for wobble base 34 recognition" evidence="4">
    <location>
        <begin position="291"/>
        <end position="295"/>
    </location>
</feature>
<organism evidence="6 7">
    <name type="scientific">Candidatus Gottesmanbacteria bacterium RIFCSPLOWO2_01_FULL_46_21</name>
    <dbReference type="NCBI Taxonomy" id="1798393"/>
    <lineage>
        <taxon>Bacteria</taxon>
        <taxon>Candidatus Gottesmaniibacteriota</taxon>
    </lineage>
</organism>
<dbReference type="UniPathway" id="UPA00392"/>
<dbReference type="EC" id="2.4.2.29" evidence="4"/>
<reference evidence="6 7" key="1">
    <citation type="journal article" date="2016" name="Nat. Commun.">
        <title>Thousands of microbial genomes shed light on interconnected biogeochemical processes in an aquifer system.</title>
        <authorList>
            <person name="Anantharaman K."/>
            <person name="Brown C.T."/>
            <person name="Hug L.A."/>
            <person name="Sharon I."/>
            <person name="Castelle C.J."/>
            <person name="Probst A.J."/>
            <person name="Thomas B.C."/>
            <person name="Singh A."/>
            <person name="Wilkins M.J."/>
            <person name="Karaoz U."/>
            <person name="Brodie E.L."/>
            <person name="Williams K.H."/>
            <person name="Hubbard S.S."/>
            <person name="Banfield J.F."/>
        </authorList>
    </citation>
    <scope>NUCLEOTIDE SEQUENCE [LARGE SCALE GENOMIC DNA]</scope>
</reference>
<comment type="similarity">
    <text evidence="4">Belongs to the queuine tRNA-ribosyltransferase family.</text>
</comment>
<dbReference type="GO" id="GO:0005829">
    <property type="term" value="C:cytosol"/>
    <property type="evidence" value="ECO:0007669"/>
    <property type="project" value="TreeGrafter"/>
</dbReference>
<comment type="function">
    <text evidence="4">Catalyzes the base-exchange of a guanine (G) residue with the queuine precursor 7-aminomethyl-7-deazaguanine (PreQ1) at position 34 (anticodon wobble position) in tRNAs with GU(N) anticodons (tRNA-Asp, -Asn, -His and -Tyr). Catalysis occurs through a double-displacement mechanism. The nucleophile active site attacks the C1' of nucleotide 34 to detach the guanine base from the RNA, forming a covalent enzyme-RNA intermediate. The proton acceptor active site deprotonates the incoming PreQ1, allowing a nucleophilic attack on the C1' of the ribose to form the product. After dissociation, two additional enzymatic reactions on the tRNA convert PreQ1 to queuine (Q), resulting in the hypermodified nucleoside queuosine (7-(((4,5-cis-dihydroxy-2-cyclopenten-1-yl)amino)methyl)-7-deazaguanosine).</text>
</comment>
<comment type="caution">
    <text evidence="6">The sequence shown here is derived from an EMBL/GenBank/DDBJ whole genome shotgun (WGS) entry which is preliminary data.</text>
</comment>
<feature type="binding site" evidence="4">
    <location>
        <position position="144"/>
    </location>
    <ligand>
        <name>substrate</name>
    </ligand>
</feature>
<feature type="active site" description="Proton acceptor" evidence="4">
    <location>
        <position position="92"/>
    </location>
</feature>
<dbReference type="PANTHER" id="PTHR46499">
    <property type="entry name" value="QUEUINE TRNA-RIBOSYLTRANSFERASE"/>
    <property type="match status" value="1"/>
</dbReference>
<dbReference type="InterPro" id="IPR004803">
    <property type="entry name" value="TGT"/>
</dbReference>
<evidence type="ECO:0000259" key="5">
    <source>
        <dbReference type="Pfam" id="PF01702"/>
    </source>
</evidence>
<evidence type="ECO:0000256" key="3">
    <source>
        <dbReference type="ARBA" id="ARBA00022694"/>
    </source>
</evidence>
<evidence type="ECO:0000256" key="2">
    <source>
        <dbReference type="ARBA" id="ARBA00022679"/>
    </source>
</evidence>